<dbReference type="Pfam" id="PF00590">
    <property type="entry name" value="TP_methylase"/>
    <property type="match status" value="1"/>
</dbReference>
<keyword evidence="6" id="KW-0949">S-adenosyl-L-methionine</keyword>
<comment type="caution">
    <text evidence="9">The sequence shown here is derived from an EMBL/GenBank/DDBJ whole genome shotgun (WGS) entry which is preliminary data.</text>
</comment>
<dbReference type="STRING" id="1121877.FEAC_11900"/>
<evidence type="ECO:0000313" key="9">
    <source>
        <dbReference type="EMBL" id="KJE77064.1"/>
    </source>
</evidence>
<dbReference type="InterPro" id="IPR000878">
    <property type="entry name" value="4pyrrol_Mease"/>
</dbReference>
<evidence type="ECO:0000256" key="4">
    <source>
        <dbReference type="ARBA" id="ARBA00022603"/>
    </source>
</evidence>
<accession>A0A0D8FVT0</accession>
<dbReference type="Gene3D" id="3.30.950.10">
    <property type="entry name" value="Methyltransferase, Cobalt-precorrin-4 Transmethylase, Domain 2"/>
    <property type="match status" value="1"/>
</dbReference>
<keyword evidence="3" id="KW-0169">Cobalamin biosynthesis</keyword>
<keyword evidence="4 9" id="KW-0489">Methyltransferase</keyword>
<dbReference type="InterPro" id="IPR014777">
    <property type="entry name" value="4pyrrole_Mease_sub1"/>
</dbReference>
<feature type="domain" description="Tetrapyrrole methylase" evidence="8">
    <location>
        <begin position="9"/>
        <end position="222"/>
    </location>
</feature>
<evidence type="ECO:0000256" key="3">
    <source>
        <dbReference type="ARBA" id="ARBA00022573"/>
    </source>
</evidence>
<reference evidence="9 10" key="1">
    <citation type="submission" date="2015-01" db="EMBL/GenBank/DDBJ databases">
        <title>Draft genome of the acidophilic iron oxidizer Ferrimicrobium acidiphilum strain T23.</title>
        <authorList>
            <person name="Poehlein A."/>
            <person name="Eisen S."/>
            <person name="Schloemann M."/>
            <person name="Johnson B.D."/>
            <person name="Daniel R."/>
            <person name="Muehling M."/>
        </authorList>
    </citation>
    <scope>NUCLEOTIDE SEQUENCE [LARGE SCALE GENOMIC DNA]</scope>
    <source>
        <strain evidence="9 10">T23</strain>
    </source>
</reference>
<comment type="pathway">
    <text evidence="1">Cofactor biosynthesis; adenosylcobalamin biosynthesis.</text>
</comment>
<dbReference type="GO" id="GO:0009236">
    <property type="term" value="P:cobalamin biosynthetic process"/>
    <property type="evidence" value="ECO:0007669"/>
    <property type="project" value="UniProtKB-UniRule"/>
</dbReference>
<evidence type="ECO:0000256" key="5">
    <source>
        <dbReference type="ARBA" id="ARBA00022679"/>
    </source>
</evidence>
<dbReference type="GeneID" id="78372420"/>
<keyword evidence="5 9" id="KW-0808">Transferase</keyword>
<dbReference type="InterPro" id="IPR014776">
    <property type="entry name" value="4pyrrole_Mease_sub2"/>
</dbReference>
<dbReference type="PATRIC" id="fig|1121877.4.peg.1308"/>
<dbReference type="GO" id="GO:0030788">
    <property type="term" value="F:precorrin-2 C20-methyltransferase activity"/>
    <property type="evidence" value="ECO:0007669"/>
    <property type="project" value="InterPro"/>
</dbReference>
<dbReference type="EC" id="2.1.1.151" evidence="9"/>
<dbReference type="CDD" id="cd11645">
    <property type="entry name" value="Precorrin_2_C20_MT"/>
    <property type="match status" value="1"/>
</dbReference>
<dbReference type="UniPathway" id="UPA00148"/>
<comment type="similarity">
    <text evidence="2 7">Belongs to the precorrin methyltransferase family.</text>
</comment>
<evidence type="ECO:0000256" key="1">
    <source>
        <dbReference type="ARBA" id="ARBA00004953"/>
    </source>
</evidence>
<dbReference type="Proteomes" id="UP000032336">
    <property type="component" value="Unassembled WGS sequence"/>
</dbReference>
<dbReference type="eggNOG" id="COG2243">
    <property type="taxonomic scope" value="Bacteria"/>
</dbReference>
<name>A0A0D8FVT0_9ACTN</name>
<dbReference type="RefSeq" id="WP_035388968.1">
    <property type="nucleotide sequence ID" value="NZ_JQKF01000008.1"/>
</dbReference>
<evidence type="ECO:0000256" key="7">
    <source>
        <dbReference type="PIRNR" id="PIRNR036427"/>
    </source>
</evidence>
<protein>
    <submittedName>
        <fullName evidence="9">Cobalt-precorrin-2 C(20)-methyltransferase</fullName>
        <ecNumber evidence="9">2.1.1.151</ecNumber>
    </submittedName>
</protein>
<dbReference type="EMBL" id="JXUW01000008">
    <property type="protein sequence ID" value="KJE77064.1"/>
    <property type="molecule type" value="Genomic_DNA"/>
</dbReference>
<dbReference type="Gene3D" id="3.40.1010.10">
    <property type="entry name" value="Cobalt-precorrin-4 Transmethylase, Domain 1"/>
    <property type="match status" value="1"/>
</dbReference>
<proteinExistence type="inferred from homology"/>
<dbReference type="PANTHER" id="PTHR43467:SF2">
    <property type="entry name" value="COBALT-PRECORRIN-2 C(20)-METHYLTRANSFERASE"/>
    <property type="match status" value="1"/>
</dbReference>
<evidence type="ECO:0000256" key="2">
    <source>
        <dbReference type="ARBA" id="ARBA00005879"/>
    </source>
</evidence>
<evidence type="ECO:0000313" key="10">
    <source>
        <dbReference type="Proteomes" id="UP000032336"/>
    </source>
</evidence>
<gene>
    <name evidence="9" type="primary">cbiL</name>
    <name evidence="9" type="ORF">FEAC_11900</name>
</gene>
<dbReference type="PANTHER" id="PTHR43467">
    <property type="entry name" value="COBALT-PRECORRIN-2 C(20)-METHYLTRANSFERASE"/>
    <property type="match status" value="1"/>
</dbReference>
<dbReference type="NCBIfam" id="TIGR01467">
    <property type="entry name" value="cobI_cbiL"/>
    <property type="match status" value="1"/>
</dbReference>
<dbReference type="OrthoDB" id="9804789at2"/>
<dbReference type="GO" id="GO:0032259">
    <property type="term" value="P:methylation"/>
    <property type="evidence" value="ECO:0007669"/>
    <property type="project" value="UniProtKB-KW"/>
</dbReference>
<organism evidence="9 10">
    <name type="scientific">Ferrimicrobium acidiphilum DSM 19497</name>
    <dbReference type="NCBI Taxonomy" id="1121877"/>
    <lineage>
        <taxon>Bacteria</taxon>
        <taxon>Bacillati</taxon>
        <taxon>Actinomycetota</taxon>
        <taxon>Acidimicrobiia</taxon>
        <taxon>Acidimicrobiales</taxon>
        <taxon>Acidimicrobiaceae</taxon>
        <taxon>Ferrimicrobium</taxon>
    </lineage>
</organism>
<dbReference type="SUPFAM" id="SSF53790">
    <property type="entry name" value="Tetrapyrrole methylase"/>
    <property type="match status" value="1"/>
</dbReference>
<dbReference type="GO" id="GO:0043781">
    <property type="term" value="F:cobalt-factor II C20-methyltransferase activity"/>
    <property type="evidence" value="ECO:0007669"/>
    <property type="project" value="UniProtKB-EC"/>
</dbReference>
<sequence>MDSQRTAELYGVGLGPGDPGLVTLAAMSVLETAEIIIAPSSHPESMGRAEYIVHTLLPDREVIRIPMQMASGSEGIDRRLHAVRETIRELRPRLTSAAMSAFVTLGDPLLYSTFSLVVEAVVCEQLPIAVRVIPGVPAFLALASLVTTNLLDNDERLHLVPATGDPGHLEHLLEDRESVLVIYKLSSNFAMLRAMIAQAGRQKGAMVGLELGTDRMQVLTLSEAPDKVPYFATIIVPVQRRSA</sequence>
<evidence type="ECO:0000256" key="6">
    <source>
        <dbReference type="ARBA" id="ARBA00022691"/>
    </source>
</evidence>
<dbReference type="AlphaFoldDB" id="A0A0D8FVT0"/>
<dbReference type="InterPro" id="IPR035996">
    <property type="entry name" value="4pyrrol_Methylase_sf"/>
</dbReference>
<dbReference type="InterPro" id="IPR006364">
    <property type="entry name" value="CobI/CbiL/CobIJ_dom"/>
</dbReference>
<dbReference type="InterPro" id="IPR012382">
    <property type="entry name" value="CobI/CbiL"/>
</dbReference>
<dbReference type="PIRSF" id="PIRSF036427">
    <property type="entry name" value="Precrrn-2_mtase"/>
    <property type="match status" value="1"/>
</dbReference>
<evidence type="ECO:0000259" key="8">
    <source>
        <dbReference type="Pfam" id="PF00590"/>
    </source>
</evidence>
<keyword evidence="10" id="KW-1185">Reference proteome</keyword>